<sequence>VWTDSDFQKLQVAIGAVMPYSHYFQSGTIGSGTCLFSKLPILETLYHGFQLNGYAHKVHHGDWFGGKGVGLCKIRFRDKIINMFNTHLHAEYSGRPDDEYLAHRVAQAFEMSQFIKNVSETCDVVIIGGDFNLEPTDLGYKIIRTNALLRDSWLHLQHGREKPEGSTCDVRTNSFVSKKSLEKVPEGKRIDYIMYRGNPGTDIVADKCEITMGKVPGKQFNFSDHEGVAVTFNISNTEKSPSSKSGESPWDMLTLLDEAETVIDKGLVKARSDNNFYTVMAVLSMILFYGVSGLEISFFHIPLGYVFLKGLLIVTFTLMTAFFVWYKLIVNRIEVKGLRGTKNDIHNLKMTVKSK</sequence>
<keyword evidence="7" id="KW-0479">Metal-binding</keyword>
<dbReference type="EMBL" id="VSWD01000007">
    <property type="protein sequence ID" value="KAK3098953.1"/>
    <property type="molecule type" value="Genomic_DNA"/>
</dbReference>
<keyword evidence="13 14" id="KW-0472">Membrane</keyword>
<dbReference type="GO" id="GO:0016020">
    <property type="term" value="C:membrane"/>
    <property type="evidence" value="ECO:0007669"/>
    <property type="project" value="UniProtKB-SubCell"/>
</dbReference>
<comment type="similarity">
    <text evidence="4">Belongs to the neutral sphingomyelinase family.</text>
</comment>
<feature type="transmembrane region" description="Helical" evidence="14">
    <location>
        <begin position="305"/>
        <end position="326"/>
    </location>
</feature>
<dbReference type="AlphaFoldDB" id="A0AA89BWI8"/>
<dbReference type="InterPro" id="IPR038772">
    <property type="entry name" value="Sph/SMPD2-like"/>
</dbReference>
<evidence type="ECO:0000313" key="16">
    <source>
        <dbReference type="EMBL" id="KAK3098953.1"/>
    </source>
</evidence>
<evidence type="ECO:0000256" key="11">
    <source>
        <dbReference type="ARBA" id="ARBA00022989"/>
    </source>
</evidence>
<organism evidence="16 17">
    <name type="scientific">Pinctada imbricata</name>
    <name type="common">Atlantic pearl-oyster</name>
    <name type="synonym">Pinctada martensii</name>
    <dbReference type="NCBI Taxonomy" id="66713"/>
    <lineage>
        <taxon>Eukaryota</taxon>
        <taxon>Metazoa</taxon>
        <taxon>Spiralia</taxon>
        <taxon>Lophotrochozoa</taxon>
        <taxon>Mollusca</taxon>
        <taxon>Bivalvia</taxon>
        <taxon>Autobranchia</taxon>
        <taxon>Pteriomorphia</taxon>
        <taxon>Pterioida</taxon>
        <taxon>Pterioidea</taxon>
        <taxon>Pteriidae</taxon>
        <taxon>Pinctada</taxon>
    </lineage>
</organism>
<evidence type="ECO:0000256" key="1">
    <source>
        <dbReference type="ARBA" id="ARBA00004141"/>
    </source>
</evidence>
<proteinExistence type="inferred from homology"/>
<evidence type="ECO:0000313" key="17">
    <source>
        <dbReference type="Proteomes" id="UP001186944"/>
    </source>
</evidence>
<dbReference type="PANTHER" id="PTHR16320:SF24">
    <property type="entry name" value="PHOSPHODIESTERASE, PUTATIVE-RELATED"/>
    <property type="match status" value="1"/>
</dbReference>
<keyword evidence="11 14" id="KW-1133">Transmembrane helix</keyword>
<keyword evidence="8" id="KW-0378">Hydrolase</keyword>
<comment type="pathway">
    <text evidence="2">Lipid metabolism; sphingolipid metabolism.</text>
</comment>
<keyword evidence="12" id="KW-0443">Lipid metabolism</keyword>
<evidence type="ECO:0000256" key="3">
    <source>
        <dbReference type="ARBA" id="ARBA00004991"/>
    </source>
</evidence>
<dbReference type="InterPro" id="IPR036691">
    <property type="entry name" value="Endo/exonu/phosph_ase_sf"/>
</dbReference>
<feature type="transmembrane region" description="Helical" evidence="14">
    <location>
        <begin position="276"/>
        <end position="299"/>
    </location>
</feature>
<comment type="subcellular location">
    <subcellularLocation>
        <location evidence="1">Membrane</location>
        <topology evidence="1">Multi-pass membrane protein</topology>
    </subcellularLocation>
</comment>
<comment type="pathway">
    <text evidence="3">Sphingolipid metabolism.</text>
</comment>
<evidence type="ECO:0000256" key="2">
    <source>
        <dbReference type="ARBA" id="ARBA00004760"/>
    </source>
</evidence>
<keyword evidence="10" id="KW-0746">Sphingolipid metabolism</keyword>
<accession>A0AA89BWI8</accession>
<dbReference type="Pfam" id="PF03372">
    <property type="entry name" value="Exo_endo_phos"/>
    <property type="match status" value="1"/>
</dbReference>
<name>A0AA89BWI8_PINIB</name>
<protein>
    <recommendedName>
        <fullName evidence="5">sphingomyelin phosphodiesterase</fullName>
        <ecNumber evidence="5">3.1.4.12</ecNumber>
    </recommendedName>
</protein>
<dbReference type="GO" id="GO:0046872">
    <property type="term" value="F:metal ion binding"/>
    <property type="evidence" value="ECO:0007669"/>
    <property type="project" value="UniProtKB-KW"/>
</dbReference>
<evidence type="ECO:0000256" key="13">
    <source>
        <dbReference type="ARBA" id="ARBA00023136"/>
    </source>
</evidence>
<dbReference type="InterPro" id="IPR005135">
    <property type="entry name" value="Endo/exonuclease/phosphatase"/>
</dbReference>
<dbReference type="Proteomes" id="UP001186944">
    <property type="component" value="Unassembled WGS sequence"/>
</dbReference>
<dbReference type="SUPFAM" id="SSF56219">
    <property type="entry name" value="DNase I-like"/>
    <property type="match status" value="1"/>
</dbReference>
<feature type="non-terminal residue" evidence="16">
    <location>
        <position position="1"/>
    </location>
</feature>
<dbReference type="GO" id="GO:0006665">
    <property type="term" value="P:sphingolipid metabolic process"/>
    <property type="evidence" value="ECO:0007669"/>
    <property type="project" value="UniProtKB-KW"/>
</dbReference>
<keyword evidence="17" id="KW-1185">Reference proteome</keyword>
<reference evidence="16" key="1">
    <citation type="submission" date="2019-08" db="EMBL/GenBank/DDBJ databases">
        <title>The improved chromosome-level genome for the pearl oyster Pinctada fucata martensii using PacBio sequencing and Hi-C.</title>
        <authorList>
            <person name="Zheng Z."/>
        </authorList>
    </citation>
    <scope>NUCLEOTIDE SEQUENCE</scope>
    <source>
        <strain evidence="16">ZZ-2019</strain>
        <tissue evidence="16">Adductor muscle</tissue>
    </source>
</reference>
<evidence type="ECO:0000256" key="5">
    <source>
        <dbReference type="ARBA" id="ARBA00012369"/>
    </source>
</evidence>
<evidence type="ECO:0000256" key="8">
    <source>
        <dbReference type="ARBA" id="ARBA00022801"/>
    </source>
</evidence>
<evidence type="ECO:0000256" key="14">
    <source>
        <dbReference type="SAM" id="Phobius"/>
    </source>
</evidence>
<evidence type="ECO:0000256" key="12">
    <source>
        <dbReference type="ARBA" id="ARBA00023098"/>
    </source>
</evidence>
<gene>
    <name evidence="16" type="ORF">FSP39_024625</name>
</gene>
<evidence type="ECO:0000256" key="4">
    <source>
        <dbReference type="ARBA" id="ARBA00006335"/>
    </source>
</evidence>
<dbReference type="GO" id="GO:0004767">
    <property type="term" value="F:sphingomyelin phosphodiesterase activity"/>
    <property type="evidence" value="ECO:0007669"/>
    <property type="project" value="UniProtKB-EC"/>
</dbReference>
<feature type="domain" description="Endonuclease/exonuclease/phosphatase" evidence="15">
    <location>
        <begin position="14"/>
        <end position="225"/>
    </location>
</feature>
<evidence type="ECO:0000256" key="6">
    <source>
        <dbReference type="ARBA" id="ARBA00022692"/>
    </source>
</evidence>
<keyword evidence="6 14" id="KW-0812">Transmembrane</keyword>
<keyword evidence="9" id="KW-0460">Magnesium</keyword>
<dbReference type="Gene3D" id="3.60.10.10">
    <property type="entry name" value="Endonuclease/exonuclease/phosphatase"/>
    <property type="match status" value="1"/>
</dbReference>
<dbReference type="EC" id="3.1.4.12" evidence="5"/>
<evidence type="ECO:0000259" key="15">
    <source>
        <dbReference type="Pfam" id="PF03372"/>
    </source>
</evidence>
<evidence type="ECO:0000256" key="7">
    <source>
        <dbReference type="ARBA" id="ARBA00022723"/>
    </source>
</evidence>
<dbReference type="PANTHER" id="PTHR16320">
    <property type="entry name" value="SPHINGOMYELINASE FAMILY MEMBER"/>
    <property type="match status" value="1"/>
</dbReference>
<comment type="caution">
    <text evidence="16">The sequence shown here is derived from an EMBL/GenBank/DDBJ whole genome shotgun (WGS) entry which is preliminary data.</text>
</comment>
<evidence type="ECO:0000256" key="10">
    <source>
        <dbReference type="ARBA" id="ARBA00022919"/>
    </source>
</evidence>
<evidence type="ECO:0000256" key="9">
    <source>
        <dbReference type="ARBA" id="ARBA00022842"/>
    </source>
</evidence>